<dbReference type="GO" id="GO:0005524">
    <property type="term" value="F:ATP binding"/>
    <property type="evidence" value="ECO:0007669"/>
    <property type="project" value="UniProtKB-KW"/>
</dbReference>
<sequence length="241" mass="27590">MIKLENLSFKYKDRIVLEDINLNINKGEAIALIGPNGSGKTTLLKILNGILIPTKGKYILDEEEITKKKLEDNLFSKRFHKKIGFIFQNSDVQLFCPDVYDEIAFGPMQMGLSEEEIDIRVNDCLKLLSIEKLRHKESYKLSGGEKKRVAIASVLALNPEVLVLDEPLNEIDPKGKKFIKELLVELNKSGKTIICSTHEFEYIKDVFNRAIVFSEEHKIIRDDTFNNVCSDKQFLEDNNII</sequence>
<keyword evidence="8" id="KW-0472">Membrane</keyword>
<protein>
    <submittedName>
        <fullName evidence="10">Energy-coupling factor ABC transporter ATP-binding protein</fullName>
    </submittedName>
</protein>
<feature type="domain" description="ABC transporter" evidence="9">
    <location>
        <begin position="2"/>
        <end position="241"/>
    </location>
</feature>
<dbReference type="AlphaFoldDB" id="A0A9X3XTW5"/>
<dbReference type="InterPro" id="IPR015856">
    <property type="entry name" value="ABC_transpr_CbiO/EcfA_su"/>
</dbReference>
<dbReference type="EMBL" id="JAMWMK010000031">
    <property type="protein sequence ID" value="MDC4248964.1"/>
    <property type="molecule type" value="Genomic_DNA"/>
</dbReference>
<evidence type="ECO:0000313" key="10">
    <source>
        <dbReference type="EMBL" id="MDC4248964.1"/>
    </source>
</evidence>
<keyword evidence="4" id="KW-1003">Cell membrane</keyword>
<dbReference type="Pfam" id="PF00005">
    <property type="entry name" value="ABC_tran"/>
    <property type="match status" value="1"/>
</dbReference>
<dbReference type="GO" id="GO:0042626">
    <property type="term" value="F:ATPase-coupled transmembrane transporter activity"/>
    <property type="evidence" value="ECO:0007669"/>
    <property type="project" value="TreeGrafter"/>
</dbReference>
<comment type="caution">
    <text evidence="10">The sequence shown here is derived from an EMBL/GenBank/DDBJ whole genome shotgun (WGS) entry which is preliminary data.</text>
</comment>
<evidence type="ECO:0000256" key="3">
    <source>
        <dbReference type="ARBA" id="ARBA00022448"/>
    </source>
</evidence>
<keyword evidence="5" id="KW-0547">Nucleotide-binding</keyword>
<evidence type="ECO:0000259" key="9">
    <source>
        <dbReference type="PROSITE" id="PS50893"/>
    </source>
</evidence>
<dbReference type="RefSeq" id="WP_272470740.1">
    <property type="nucleotide sequence ID" value="NZ_JAMWMK010000031.1"/>
</dbReference>
<dbReference type="SUPFAM" id="SSF52540">
    <property type="entry name" value="P-loop containing nucleoside triphosphate hydrolases"/>
    <property type="match status" value="1"/>
</dbReference>
<dbReference type="FunFam" id="3.40.50.300:FF:000224">
    <property type="entry name" value="Energy-coupling factor transporter ATP-binding protein EcfA"/>
    <property type="match status" value="1"/>
</dbReference>
<comment type="subcellular location">
    <subcellularLocation>
        <location evidence="1">Cell membrane</location>
        <topology evidence="1">Peripheral membrane protein</topology>
    </subcellularLocation>
</comment>
<dbReference type="InterPro" id="IPR003439">
    <property type="entry name" value="ABC_transporter-like_ATP-bd"/>
</dbReference>
<evidence type="ECO:0000256" key="1">
    <source>
        <dbReference type="ARBA" id="ARBA00004202"/>
    </source>
</evidence>
<dbReference type="GO" id="GO:0016887">
    <property type="term" value="F:ATP hydrolysis activity"/>
    <property type="evidence" value="ECO:0007669"/>
    <property type="project" value="InterPro"/>
</dbReference>
<evidence type="ECO:0000256" key="8">
    <source>
        <dbReference type="ARBA" id="ARBA00023136"/>
    </source>
</evidence>
<organism evidence="10 11">
    <name type="scientific">Enterococcus faecium</name>
    <name type="common">Streptococcus faecium</name>
    <dbReference type="NCBI Taxonomy" id="1352"/>
    <lineage>
        <taxon>Bacteria</taxon>
        <taxon>Bacillati</taxon>
        <taxon>Bacillota</taxon>
        <taxon>Bacilli</taxon>
        <taxon>Lactobacillales</taxon>
        <taxon>Enterococcaceae</taxon>
        <taxon>Enterococcus</taxon>
    </lineage>
</organism>
<keyword evidence="3" id="KW-0813">Transport</keyword>
<keyword evidence="7" id="KW-1278">Translocase</keyword>
<dbReference type="InterPro" id="IPR027417">
    <property type="entry name" value="P-loop_NTPase"/>
</dbReference>
<accession>A0A9X3XTW5</accession>
<dbReference type="Gene3D" id="3.40.50.300">
    <property type="entry name" value="P-loop containing nucleotide triphosphate hydrolases"/>
    <property type="match status" value="1"/>
</dbReference>
<dbReference type="InterPro" id="IPR017871">
    <property type="entry name" value="ABC_transporter-like_CS"/>
</dbReference>
<dbReference type="SMART" id="SM00382">
    <property type="entry name" value="AAA"/>
    <property type="match status" value="1"/>
</dbReference>
<dbReference type="PANTHER" id="PTHR43553">
    <property type="entry name" value="HEAVY METAL TRANSPORTER"/>
    <property type="match status" value="1"/>
</dbReference>
<evidence type="ECO:0000256" key="6">
    <source>
        <dbReference type="ARBA" id="ARBA00022840"/>
    </source>
</evidence>
<gene>
    <name evidence="10" type="ORF">M3X98_13190</name>
</gene>
<dbReference type="GO" id="GO:0043190">
    <property type="term" value="C:ATP-binding cassette (ABC) transporter complex"/>
    <property type="evidence" value="ECO:0007669"/>
    <property type="project" value="TreeGrafter"/>
</dbReference>
<name>A0A9X3XTW5_ENTFC</name>
<reference evidence="10" key="1">
    <citation type="submission" date="2022-05" db="EMBL/GenBank/DDBJ databases">
        <title>Draft genome sequences of Clostridium perfringens strains isolated from Peru.</title>
        <authorList>
            <person name="Hurtado R."/>
            <person name="Lima L."/>
            <person name="Sousa T."/>
            <person name="Jaiswal A.K."/>
            <person name="Tiwari S."/>
            <person name="Maturrano L."/>
            <person name="Brenig B."/>
            <person name="Azevedo V."/>
        </authorList>
    </citation>
    <scope>NUCLEOTIDE SEQUENCE</scope>
    <source>
        <strain evidence="10">CP4</strain>
    </source>
</reference>
<evidence type="ECO:0000256" key="2">
    <source>
        <dbReference type="ARBA" id="ARBA00005417"/>
    </source>
</evidence>
<evidence type="ECO:0000256" key="7">
    <source>
        <dbReference type="ARBA" id="ARBA00022967"/>
    </source>
</evidence>
<evidence type="ECO:0000256" key="4">
    <source>
        <dbReference type="ARBA" id="ARBA00022475"/>
    </source>
</evidence>
<evidence type="ECO:0000313" key="11">
    <source>
        <dbReference type="Proteomes" id="UP001141166"/>
    </source>
</evidence>
<dbReference type="InterPro" id="IPR003593">
    <property type="entry name" value="AAA+_ATPase"/>
</dbReference>
<dbReference type="PROSITE" id="PS00211">
    <property type="entry name" value="ABC_TRANSPORTER_1"/>
    <property type="match status" value="1"/>
</dbReference>
<evidence type="ECO:0000256" key="5">
    <source>
        <dbReference type="ARBA" id="ARBA00022741"/>
    </source>
</evidence>
<dbReference type="Proteomes" id="UP001141166">
    <property type="component" value="Unassembled WGS sequence"/>
</dbReference>
<dbReference type="PROSITE" id="PS50893">
    <property type="entry name" value="ABC_TRANSPORTER_2"/>
    <property type="match status" value="1"/>
</dbReference>
<dbReference type="CDD" id="cd03225">
    <property type="entry name" value="ABC_cobalt_CbiO_domain1"/>
    <property type="match status" value="1"/>
</dbReference>
<keyword evidence="6 10" id="KW-0067">ATP-binding</keyword>
<comment type="similarity">
    <text evidence="2">Belongs to the ABC transporter superfamily.</text>
</comment>
<dbReference type="InterPro" id="IPR050095">
    <property type="entry name" value="ECF_ABC_transporter_ATP-bd"/>
</dbReference>
<dbReference type="PANTHER" id="PTHR43553:SF27">
    <property type="entry name" value="ENERGY-COUPLING FACTOR TRANSPORTER ATP-BINDING PROTEIN ECFA2"/>
    <property type="match status" value="1"/>
</dbReference>
<proteinExistence type="inferred from homology"/>